<dbReference type="GO" id="GO:0006914">
    <property type="term" value="P:autophagy"/>
    <property type="evidence" value="ECO:0007669"/>
    <property type="project" value="UniProtKB-KW"/>
</dbReference>
<evidence type="ECO:0000256" key="12">
    <source>
        <dbReference type="ARBA" id="ARBA00045891"/>
    </source>
</evidence>
<organism evidence="16 17">
    <name type="scientific">Brassica campestris</name>
    <name type="common">Field mustard</name>
    <dbReference type="NCBI Taxonomy" id="3711"/>
    <lineage>
        <taxon>Eukaryota</taxon>
        <taxon>Viridiplantae</taxon>
        <taxon>Streptophyta</taxon>
        <taxon>Embryophyta</taxon>
        <taxon>Tracheophyta</taxon>
        <taxon>Spermatophyta</taxon>
        <taxon>Magnoliopsida</taxon>
        <taxon>eudicotyledons</taxon>
        <taxon>Gunneridae</taxon>
        <taxon>Pentapetalae</taxon>
        <taxon>rosids</taxon>
        <taxon>malvids</taxon>
        <taxon>Brassicales</taxon>
        <taxon>Brassicaceae</taxon>
        <taxon>Brassiceae</taxon>
        <taxon>Brassica</taxon>
    </lineage>
</organism>
<evidence type="ECO:0000256" key="7">
    <source>
        <dbReference type="ARBA" id="ARBA00022807"/>
    </source>
</evidence>
<comment type="catalytic activity">
    <reaction evidence="10">
        <text>[protein]-C-terminal L-amino acid-glycyl-phosphatidylethanolamide + H2O = [protein]-C-terminal L-amino acid-glycine + a 1,2-diacyl-sn-glycero-3-phosphoethanolamine</text>
        <dbReference type="Rhea" id="RHEA:67548"/>
        <dbReference type="Rhea" id="RHEA-COMP:17323"/>
        <dbReference type="Rhea" id="RHEA-COMP:17324"/>
        <dbReference type="ChEBI" id="CHEBI:15377"/>
        <dbReference type="ChEBI" id="CHEBI:64612"/>
        <dbReference type="ChEBI" id="CHEBI:172940"/>
        <dbReference type="ChEBI" id="CHEBI:172941"/>
    </reaction>
    <physiologicalReaction direction="left-to-right" evidence="10">
        <dbReference type="Rhea" id="RHEA:67549"/>
    </physiologicalReaction>
</comment>
<dbReference type="Pfam" id="PF03416">
    <property type="entry name" value="Peptidase_C54"/>
    <property type="match status" value="1"/>
</dbReference>
<dbReference type="GO" id="GO:0019786">
    <property type="term" value="F:protein-phosphatidylethanolamide deconjugating activity"/>
    <property type="evidence" value="ECO:0007669"/>
    <property type="project" value="InterPro"/>
</dbReference>
<dbReference type="SUPFAM" id="SSF54001">
    <property type="entry name" value="Cysteine proteinases"/>
    <property type="match status" value="1"/>
</dbReference>
<keyword evidence="8 13" id="KW-0653">Protein transport</keyword>
<comment type="subcellular location">
    <subcellularLocation>
        <location evidence="1 13">Cytoplasm</location>
    </subcellularLocation>
</comment>
<dbReference type="EC" id="3.4.22.-" evidence="13"/>
<evidence type="ECO:0000256" key="6">
    <source>
        <dbReference type="ARBA" id="ARBA00022801"/>
    </source>
</evidence>
<dbReference type="GO" id="GO:0015031">
    <property type="term" value="P:protein transport"/>
    <property type="evidence" value="ECO:0007669"/>
    <property type="project" value="UniProtKB-KW"/>
</dbReference>
<feature type="region of interest" description="Disordered" evidence="14">
    <location>
        <begin position="1"/>
        <end position="50"/>
    </location>
</feature>
<evidence type="ECO:0000256" key="10">
    <source>
        <dbReference type="ARBA" id="ARBA00029362"/>
    </source>
</evidence>
<evidence type="ECO:0000256" key="5">
    <source>
        <dbReference type="ARBA" id="ARBA00022670"/>
    </source>
</evidence>
<evidence type="ECO:0000256" key="14">
    <source>
        <dbReference type="SAM" id="MobiDB-lite"/>
    </source>
</evidence>
<feature type="compositionally biased region" description="Polar residues" evidence="14">
    <location>
        <begin position="31"/>
        <end position="50"/>
    </location>
</feature>
<keyword evidence="4 13" id="KW-0963">Cytoplasm</keyword>
<dbReference type="PANTHER" id="PTHR22624:SF49">
    <property type="entry name" value="CYSTEINE PROTEASE"/>
    <property type="match status" value="1"/>
</dbReference>
<dbReference type="Proteomes" id="UP000264353">
    <property type="component" value="Chromosome A5"/>
</dbReference>
<comment type="subunit">
    <text evidence="11">Interacts with ATG8.</text>
</comment>
<evidence type="ECO:0000256" key="13">
    <source>
        <dbReference type="RuleBase" id="RU363115"/>
    </source>
</evidence>
<keyword evidence="5 13" id="KW-0645">Protease</keyword>
<sequence>MKALTDRFVPQQRSPSPPTPLVSSDSEHSDNTCTLWSTSSSVSQPYREPSSTLGRKQLCAATWTSFVKKVSMASGAIKRFQDRVLGPNRTGLPSTTSDFWLLGVCYKLSEVEETDDGSVVAALKQDFSSRILMTYRKGLYKLKPGYCRRFTVLFFFPGFEPIKDTSYTSDVNWGCMIRSSQMLFAQALLFHRLGRSWRNKNSEVSSVQPEQEYLETLEPFGDSEASAFSIHNLILVGESYGLAAGSWVGPYAICRSWESLACKKRKQSDSLPMAIHIVSGSEDGERGGAPVLCIEDVIKSCVEFSRGEDEWAPLLLLVPLVLGLDRVNPRYIPSLKATFTFPQSLGVLGGKPGASTYIVGVQEDNGFYLDPHDVQQVVTVNKETLDVVDTSSYHCNVLRYVPLESLDPSLALGFYCRDKGAFDDLCLRASTLAEESKGAPLFTVTQTHSLVSHHSSCEFVEDREEEHGEEDDWQLL</sequence>
<dbReference type="GO" id="GO:0005737">
    <property type="term" value="C:cytoplasm"/>
    <property type="evidence" value="ECO:0007669"/>
    <property type="project" value="UniProtKB-SubCell"/>
</dbReference>
<keyword evidence="6 13" id="KW-0378">Hydrolase</keyword>
<evidence type="ECO:0000256" key="8">
    <source>
        <dbReference type="ARBA" id="ARBA00022927"/>
    </source>
</evidence>
<name>A0A397Z8F1_BRACM</name>
<evidence type="ECO:0000256" key="9">
    <source>
        <dbReference type="ARBA" id="ARBA00023006"/>
    </source>
</evidence>
<dbReference type="AlphaFoldDB" id="A0A397Z8F1"/>
<keyword evidence="7" id="KW-0788">Thiol protease</keyword>
<protein>
    <recommendedName>
        <fullName evidence="13">Cysteine protease</fullName>
        <ecNumber evidence="13">3.4.22.-</ecNumber>
    </recommendedName>
</protein>
<dbReference type="GO" id="GO:0008234">
    <property type="term" value="F:cysteine-type peptidase activity"/>
    <property type="evidence" value="ECO:0007669"/>
    <property type="project" value="UniProtKB-KW"/>
</dbReference>
<dbReference type="InterPro" id="IPR005078">
    <property type="entry name" value="Peptidase_C54"/>
</dbReference>
<evidence type="ECO:0000256" key="3">
    <source>
        <dbReference type="ARBA" id="ARBA00022448"/>
    </source>
</evidence>
<keyword evidence="3" id="KW-0813">Transport</keyword>
<evidence type="ECO:0000313" key="16">
    <source>
        <dbReference type="EMBL" id="RID61238.1"/>
    </source>
</evidence>
<evidence type="ECO:0000256" key="2">
    <source>
        <dbReference type="ARBA" id="ARBA00010958"/>
    </source>
</evidence>
<feature type="domain" description="Peptidase C54 catalytic" evidence="15">
    <location>
        <begin position="122"/>
        <end position="426"/>
    </location>
</feature>
<evidence type="ECO:0000313" key="17">
    <source>
        <dbReference type="Proteomes" id="UP000264353"/>
    </source>
</evidence>
<gene>
    <name evidence="16" type="ORF">BRARA_E00404</name>
</gene>
<dbReference type="GO" id="GO:0006508">
    <property type="term" value="P:proteolysis"/>
    <property type="evidence" value="ECO:0007669"/>
    <property type="project" value="UniProtKB-KW"/>
</dbReference>
<dbReference type="EMBL" id="CM010632">
    <property type="protein sequence ID" value="RID61238.1"/>
    <property type="molecule type" value="Genomic_DNA"/>
</dbReference>
<evidence type="ECO:0000256" key="4">
    <source>
        <dbReference type="ARBA" id="ARBA00022490"/>
    </source>
</evidence>
<dbReference type="InterPro" id="IPR046792">
    <property type="entry name" value="Peptidase_C54_cat"/>
</dbReference>
<comment type="function">
    <text evidence="12">Cysteine protease that plays a key role in autophagy by mediating both proteolytic activation and delipidation of ATG8 family proteins. The protease activity is required for proteolytic activation of ATG8 family proteins: cleaves the C-terminal amino acid of ATG8 proteins to reveal a C-terminal glycine. Exposure of the glycine at the C-terminus is essential for ATG8 proteins conjugation to phosphatidylethanolamine (PE) and insertion to membranes, which is necessary for autophagy. In addition to the protease activity, also mediates delipidation of PE-conjugated ATG8 proteins.</text>
</comment>
<reference evidence="16 17" key="1">
    <citation type="submission" date="2018-06" db="EMBL/GenBank/DDBJ databases">
        <title>WGS assembly of Brassica rapa FPsc.</title>
        <authorList>
            <person name="Bowman J."/>
            <person name="Kohchi T."/>
            <person name="Yamato K."/>
            <person name="Jenkins J."/>
            <person name="Shu S."/>
            <person name="Ishizaki K."/>
            <person name="Yamaoka S."/>
            <person name="Nishihama R."/>
            <person name="Nakamura Y."/>
            <person name="Berger F."/>
            <person name="Adam C."/>
            <person name="Aki S."/>
            <person name="Althoff F."/>
            <person name="Araki T."/>
            <person name="Arteaga-Vazquez M."/>
            <person name="Balasubrmanian S."/>
            <person name="Bauer D."/>
            <person name="Boehm C."/>
            <person name="Briginshaw L."/>
            <person name="Caballero-Perez J."/>
            <person name="Catarino B."/>
            <person name="Chen F."/>
            <person name="Chiyoda S."/>
            <person name="Chovatia M."/>
            <person name="Davies K."/>
            <person name="Delmans M."/>
            <person name="Demura T."/>
            <person name="Dierschke T."/>
            <person name="Dolan L."/>
            <person name="Dorantes-Acosta A."/>
            <person name="Eklund D."/>
            <person name="Florent S."/>
            <person name="Flores-Sandoval E."/>
            <person name="Fujiyama A."/>
            <person name="Fukuzawa H."/>
            <person name="Galik B."/>
            <person name="Grimanelli D."/>
            <person name="Grimwood J."/>
            <person name="Grossniklaus U."/>
            <person name="Hamada T."/>
            <person name="Haseloff J."/>
            <person name="Hetherington A."/>
            <person name="Higo A."/>
            <person name="Hirakawa Y."/>
            <person name="Hundley H."/>
            <person name="Ikeda Y."/>
            <person name="Inoue K."/>
            <person name="Inoue S."/>
            <person name="Ishida S."/>
            <person name="Jia Q."/>
            <person name="Kakita M."/>
            <person name="Kanazawa T."/>
            <person name="Kawai Y."/>
            <person name="Kawashima T."/>
            <person name="Kennedy M."/>
            <person name="Kinose K."/>
            <person name="Kinoshita T."/>
            <person name="Kohara Y."/>
            <person name="Koide E."/>
            <person name="Komatsu K."/>
            <person name="Kopischke S."/>
            <person name="Kubo M."/>
            <person name="Kyozuka J."/>
            <person name="Lagercrantz U."/>
            <person name="Lin S."/>
            <person name="Lindquist E."/>
            <person name="Lipzen A."/>
            <person name="Lu C."/>
            <person name="Luna E."/>
            <person name="Martienssen R."/>
            <person name="Minamino N."/>
            <person name="Mizutani M."/>
            <person name="Mizutani M."/>
            <person name="Mochizuki N."/>
            <person name="Monte I."/>
            <person name="Mosher R."/>
            <person name="Nagasaki H."/>
            <person name="Nakagami H."/>
            <person name="Naramoto S."/>
            <person name="Nishitani K."/>
            <person name="Ohtani M."/>
            <person name="Okamoto T."/>
            <person name="Okumura M."/>
            <person name="Phillips J."/>
            <person name="Pollak B."/>
            <person name="Reinders A."/>
            <person name="Roevekamp M."/>
            <person name="Sano R."/>
            <person name="Sawa S."/>
            <person name="Schmid M."/>
            <person name="Shirakawa M."/>
            <person name="Solano R."/>
            <person name="Spunde A."/>
            <person name="Suetsugu N."/>
            <person name="Sugano S."/>
            <person name="Sugiyama A."/>
            <person name="Sun R."/>
            <person name="Suzuki Y."/>
            <person name="Takenaka M."/>
            <person name="Takezawa D."/>
            <person name="Tomogane H."/>
            <person name="Tsuzuki M."/>
            <person name="Ueda T."/>
            <person name="Umeda M."/>
            <person name="Ward J."/>
            <person name="Watanabe Y."/>
            <person name="Yazaki K."/>
            <person name="Yokoyama R."/>
            <person name="Yoshitake Y."/>
            <person name="Yotsui I."/>
            <person name="Zachgo S."/>
            <person name="Schmutz J."/>
        </authorList>
    </citation>
    <scope>NUCLEOTIDE SEQUENCE [LARGE SCALE GENOMIC DNA]</scope>
    <source>
        <strain evidence="17">cv. B-3</strain>
    </source>
</reference>
<comment type="similarity">
    <text evidence="2 13">Belongs to the peptidase C54 family.</text>
</comment>
<evidence type="ECO:0000259" key="15">
    <source>
        <dbReference type="Pfam" id="PF03416"/>
    </source>
</evidence>
<evidence type="ECO:0000256" key="1">
    <source>
        <dbReference type="ARBA" id="ARBA00004496"/>
    </source>
</evidence>
<dbReference type="InterPro" id="IPR038765">
    <property type="entry name" value="Papain-like_cys_pep_sf"/>
</dbReference>
<proteinExistence type="inferred from homology"/>
<evidence type="ECO:0000256" key="11">
    <source>
        <dbReference type="ARBA" id="ARBA00038724"/>
    </source>
</evidence>
<accession>A0A397Z8F1</accession>
<keyword evidence="9 13" id="KW-0072">Autophagy</keyword>
<dbReference type="PANTHER" id="PTHR22624">
    <property type="entry name" value="CYSTEINE PROTEASE ATG4"/>
    <property type="match status" value="1"/>
</dbReference>